<evidence type="ECO:0000256" key="3">
    <source>
        <dbReference type="ARBA" id="ARBA00022801"/>
    </source>
</evidence>
<feature type="region of interest" description="Disordered" evidence="8">
    <location>
        <begin position="323"/>
        <end position="373"/>
    </location>
</feature>
<evidence type="ECO:0000256" key="1">
    <source>
        <dbReference type="ARBA" id="ARBA00007092"/>
    </source>
</evidence>
<evidence type="ECO:0000313" key="10">
    <source>
        <dbReference type="EMBL" id="CEM55560.1"/>
    </source>
</evidence>
<evidence type="ECO:0000256" key="8">
    <source>
        <dbReference type="SAM" id="MobiDB-lite"/>
    </source>
</evidence>
<dbReference type="PhylomeDB" id="A0A0G4IED9"/>
<dbReference type="GO" id="GO:0006284">
    <property type="term" value="P:base-excision repair"/>
    <property type="evidence" value="ECO:0007669"/>
    <property type="project" value="TreeGrafter"/>
</dbReference>
<feature type="region of interest" description="Disordered" evidence="8">
    <location>
        <begin position="207"/>
        <end position="232"/>
    </location>
</feature>
<evidence type="ECO:0000259" key="9">
    <source>
        <dbReference type="Pfam" id="PF03372"/>
    </source>
</evidence>
<dbReference type="Pfam" id="PF03372">
    <property type="entry name" value="Exo_endo_phos"/>
    <property type="match status" value="1"/>
</dbReference>
<feature type="region of interest" description="Disordered" evidence="8">
    <location>
        <begin position="451"/>
        <end position="556"/>
    </location>
</feature>
<dbReference type="GO" id="GO:0046872">
    <property type="term" value="F:metal ion binding"/>
    <property type="evidence" value="ECO:0007669"/>
    <property type="project" value="UniProtKB-KW"/>
</dbReference>
<dbReference type="PROSITE" id="PS00726">
    <property type="entry name" value="AP_NUCLEASE_F1_1"/>
    <property type="match status" value="1"/>
</dbReference>
<feature type="site" description="Interaction with DNA substrate" evidence="7">
    <location>
        <position position="439"/>
    </location>
</feature>
<organism evidence="10">
    <name type="scientific">Chromera velia CCMP2878</name>
    <dbReference type="NCBI Taxonomy" id="1169474"/>
    <lineage>
        <taxon>Eukaryota</taxon>
        <taxon>Sar</taxon>
        <taxon>Alveolata</taxon>
        <taxon>Colpodellida</taxon>
        <taxon>Chromeraceae</taxon>
        <taxon>Chromera</taxon>
    </lineage>
</organism>
<keyword evidence="4 6" id="KW-0460">Magnesium</keyword>
<evidence type="ECO:0000256" key="7">
    <source>
        <dbReference type="PIRSR" id="PIRSR604808-3"/>
    </source>
</evidence>
<dbReference type="PANTHER" id="PTHR22748:SF10">
    <property type="entry name" value="DNA-(APURINIC OR APYRIMIDINIC SITE) ENDONUCLEASE"/>
    <property type="match status" value="1"/>
</dbReference>
<dbReference type="PANTHER" id="PTHR22748">
    <property type="entry name" value="AP ENDONUCLEASE"/>
    <property type="match status" value="1"/>
</dbReference>
<dbReference type="SUPFAM" id="SSF56219">
    <property type="entry name" value="DNase I-like"/>
    <property type="match status" value="1"/>
</dbReference>
<feature type="binding site" evidence="6">
    <location>
        <position position="246"/>
    </location>
    <ligand>
        <name>Mg(2+)</name>
        <dbReference type="ChEBI" id="CHEBI:18420"/>
        <label>1</label>
    </ligand>
</feature>
<feature type="binding site" evidence="6">
    <location>
        <position position="439"/>
    </location>
    <ligand>
        <name>Mg(2+)</name>
        <dbReference type="ChEBI" id="CHEBI:18420"/>
        <label>1</label>
    </ligand>
</feature>
<accession>A0A0G4IED9</accession>
<feature type="active site" description="Proton donor/acceptor" evidence="5">
    <location>
        <position position="246"/>
    </location>
</feature>
<sequence length="591" mass="63013">MKRFLIINGKPPESLQGGAKKKVAGALTDPRVIVSWNVNGLIQRVKIQSQWEEFRAFVKREQPDVICIQETKLVAKGNLGAKKGDGSKRWQGELNTNDKTSQEEANLIRKALALPPLDEYKPVWSLADWRYSGQCWLLRKGVEPEEAAWRFSPHLPSPSSVHNPEGRFMFAEFKTFALLSTYTPNAGWDETSNKRTDFDRSIAKFLKERRQSRASGPPPSLGDNGEGGGISIDGSDSVKPVIWVGDLNCAPTDADLSHPSWFKAQVSSGMPGPSSGSGTSSRFKAPDRKGQPGCQPFERRLFSELLAAGDLVDVFRLTHGEGGDLDSLSSSDQQQQQQNGKQTGAVSDRDTVGENNQRGKEGKGGASSASSAPFPIEGPFFTWRGTPGLEFAEKGKYYAKGMRIDHALVQRGLVDQKRVVEIRACGKGAQRAGFMGSDHCPLLLRVAPSESPIDPGSASATSASNRVPPTSLSSCPSAASSSADKSGPASALATNGGGVRTQNEFQGERPLPSDPFSSSTCVPAAPPQPAAPDREHVQGPQAVHADGGKTNMSVTGTSRLPVATEGSVAANATQGGPACVNPINIIEVDSD</sequence>
<feature type="site" description="Transition state stabilizer" evidence="7">
    <location>
        <position position="248"/>
    </location>
</feature>
<gene>
    <name evidence="10" type="ORF">Cvel_13637</name>
</gene>
<name>A0A0G4IED9_9ALVE</name>
<evidence type="ECO:0000256" key="2">
    <source>
        <dbReference type="ARBA" id="ARBA00022723"/>
    </source>
</evidence>
<feature type="domain" description="Endonuclease/exonuclease/phosphatase" evidence="9">
    <location>
        <begin position="34"/>
        <end position="259"/>
    </location>
</feature>
<feature type="binding site" evidence="6">
    <location>
        <position position="70"/>
    </location>
    <ligand>
        <name>Mg(2+)</name>
        <dbReference type="ChEBI" id="CHEBI:18420"/>
        <label>1</label>
    </ligand>
</feature>
<dbReference type="GO" id="GO:0005634">
    <property type="term" value="C:nucleus"/>
    <property type="evidence" value="ECO:0007669"/>
    <property type="project" value="TreeGrafter"/>
</dbReference>
<dbReference type="InterPro" id="IPR036691">
    <property type="entry name" value="Endo/exonu/phosph_ase_sf"/>
</dbReference>
<reference evidence="10" key="1">
    <citation type="submission" date="2014-11" db="EMBL/GenBank/DDBJ databases">
        <authorList>
            <person name="Otto D Thomas"/>
            <person name="Naeem Raeece"/>
        </authorList>
    </citation>
    <scope>NUCLEOTIDE SEQUENCE</scope>
</reference>
<feature type="binding site" evidence="6">
    <location>
        <position position="37"/>
    </location>
    <ligand>
        <name>Mg(2+)</name>
        <dbReference type="ChEBI" id="CHEBI:18420"/>
        <label>1</label>
    </ligand>
</feature>
<feature type="binding site" evidence="6">
    <location>
        <position position="438"/>
    </location>
    <ligand>
        <name>Mg(2+)</name>
        <dbReference type="ChEBI" id="CHEBI:18420"/>
        <label>1</label>
    </ligand>
</feature>
<feature type="site" description="Important for catalytic activity" evidence="7">
    <location>
        <position position="405"/>
    </location>
</feature>
<comment type="cofactor">
    <cofactor evidence="6">
        <name>Mg(2+)</name>
        <dbReference type="ChEBI" id="CHEBI:18420"/>
    </cofactor>
    <cofactor evidence="6">
        <name>Mn(2+)</name>
        <dbReference type="ChEBI" id="CHEBI:29035"/>
    </cofactor>
    <text evidence="6">Probably binds two magnesium or manganese ions per subunit.</text>
</comment>
<feature type="active site" description="Proton acceptor" evidence="5">
    <location>
        <position position="439"/>
    </location>
</feature>
<protein>
    <recommendedName>
        <fullName evidence="9">Endonuclease/exonuclease/phosphatase domain-containing protein</fullName>
    </recommendedName>
</protein>
<feature type="active site" evidence="5">
    <location>
        <position position="182"/>
    </location>
</feature>
<evidence type="ECO:0000256" key="6">
    <source>
        <dbReference type="PIRSR" id="PIRSR604808-2"/>
    </source>
</evidence>
<proteinExistence type="inferred from homology"/>
<dbReference type="GO" id="GO:0003677">
    <property type="term" value="F:DNA binding"/>
    <property type="evidence" value="ECO:0007669"/>
    <property type="project" value="InterPro"/>
</dbReference>
<dbReference type="VEuPathDB" id="CryptoDB:Cvel_13637"/>
<dbReference type="InterPro" id="IPR005135">
    <property type="entry name" value="Endo/exonuclease/phosphatase"/>
</dbReference>
<dbReference type="EMBL" id="CDMZ01005888">
    <property type="protein sequence ID" value="CEM55560.1"/>
    <property type="molecule type" value="Genomic_DNA"/>
</dbReference>
<feature type="compositionally biased region" description="Polar residues" evidence="8">
    <location>
        <begin position="458"/>
        <end position="467"/>
    </location>
</feature>
<feature type="region of interest" description="Disordered" evidence="8">
    <location>
        <begin position="264"/>
        <end position="295"/>
    </location>
</feature>
<evidence type="ECO:0000256" key="4">
    <source>
        <dbReference type="ARBA" id="ARBA00022842"/>
    </source>
</evidence>
<comment type="similarity">
    <text evidence="1">Belongs to the DNA repair enzymes AP/ExoA family.</text>
</comment>
<dbReference type="InterPro" id="IPR004808">
    <property type="entry name" value="AP_endonuc_1"/>
</dbReference>
<feature type="binding site" evidence="6">
    <location>
        <position position="248"/>
    </location>
    <ligand>
        <name>Mg(2+)</name>
        <dbReference type="ChEBI" id="CHEBI:18420"/>
        <label>1</label>
    </ligand>
</feature>
<dbReference type="GO" id="GO:0008311">
    <property type="term" value="F:double-stranded DNA 3'-5' DNA exonuclease activity"/>
    <property type="evidence" value="ECO:0007669"/>
    <property type="project" value="TreeGrafter"/>
</dbReference>
<dbReference type="PROSITE" id="PS51435">
    <property type="entry name" value="AP_NUCLEASE_F1_4"/>
    <property type="match status" value="1"/>
</dbReference>
<keyword evidence="3" id="KW-0378">Hydrolase</keyword>
<feature type="compositionally biased region" description="Low complexity" evidence="8">
    <location>
        <begin position="325"/>
        <end position="338"/>
    </location>
</feature>
<dbReference type="GO" id="GO:0008081">
    <property type="term" value="F:phosphoric diester hydrolase activity"/>
    <property type="evidence" value="ECO:0007669"/>
    <property type="project" value="TreeGrafter"/>
</dbReference>
<feature type="compositionally biased region" description="Low complexity" evidence="8">
    <location>
        <begin position="468"/>
        <end position="491"/>
    </location>
</feature>
<keyword evidence="6" id="KW-0464">Manganese</keyword>
<dbReference type="InterPro" id="IPR020847">
    <property type="entry name" value="AP_endonuclease_F1_BS"/>
</dbReference>
<dbReference type="GO" id="GO:0003906">
    <property type="term" value="F:DNA-(apurinic or apyrimidinic site) endonuclease activity"/>
    <property type="evidence" value="ECO:0007669"/>
    <property type="project" value="TreeGrafter"/>
</dbReference>
<dbReference type="Gene3D" id="3.60.10.10">
    <property type="entry name" value="Endonuclease/exonuclease/phosphatase"/>
    <property type="match status" value="1"/>
</dbReference>
<dbReference type="AlphaFoldDB" id="A0A0G4IED9"/>
<evidence type="ECO:0000256" key="5">
    <source>
        <dbReference type="PIRSR" id="PIRSR604808-1"/>
    </source>
</evidence>
<keyword evidence="2 6" id="KW-0479">Metal-binding</keyword>
<feature type="compositionally biased region" description="Low complexity" evidence="8">
    <location>
        <begin position="267"/>
        <end position="281"/>
    </location>
</feature>
<feature type="compositionally biased region" description="Basic and acidic residues" evidence="8">
    <location>
        <begin position="347"/>
        <end position="363"/>
    </location>
</feature>